<dbReference type="Proteomes" id="UP001433071">
    <property type="component" value="Unassembled WGS sequence"/>
</dbReference>
<comment type="caution">
    <text evidence="1">The sequence shown here is derived from an EMBL/GenBank/DDBJ whole genome shotgun (WGS) entry which is preliminary data.</text>
</comment>
<name>A0ABV1Z2Y3_9HYPH</name>
<dbReference type="EMBL" id="JAMYQB010000016">
    <property type="protein sequence ID" value="MER9406211.1"/>
    <property type="molecule type" value="Genomic_DNA"/>
</dbReference>
<sequence>MIDSKTAARPLTAESLQSDSDMLFGNSLPIQRLCLMEGTHLSSPSSHAETLRTVSDLLHRARLVIRDGGHAVAMFEIDTLLQVAQTEVARSLERNDR</sequence>
<keyword evidence="2" id="KW-1185">Reference proteome</keyword>
<evidence type="ECO:0000313" key="1">
    <source>
        <dbReference type="EMBL" id="MER9406211.1"/>
    </source>
</evidence>
<gene>
    <name evidence="1" type="ORF">NKI36_19470</name>
</gene>
<reference evidence="1 2" key="1">
    <citation type="journal article" date="2024" name="Proc. Natl. Acad. Sci. U.S.A.">
        <title>The evolutionary genomics of adaptation to stress in wild rhizobium bacteria.</title>
        <authorList>
            <person name="Kehlet-Delgado H."/>
            <person name="Montoya A.P."/>
            <person name="Jensen K.T."/>
            <person name="Wendlandt C.E."/>
            <person name="Dexheimer C."/>
            <person name="Roberts M."/>
            <person name="Torres Martinez L."/>
            <person name="Friesen M.L."/>
            <person name="Griffitts J.S."/>
            <person name="Porter S.S."/>
        </authorList>
    </citation>
    <scope>NUCLEOTIDE SEQUENCE [LARGE SCALE GENOMIC DNA]</scope>
    <source>
        <strain evidence="1 2">M0641</strain>
    </source>
</reference>
<protein>
    <submittedName>
        <fullName evidence="1">Uncharacterized protein</fullName>
    </submittedName>
</protein>
<proteinExistence type="predicted"/>
<organism evidence="1 2">
    <name type="scientific">Mesorhizobium caraganae</name>
    <dbReference type="NCBI Taxonomy" id="483206"/>
    <lineage>
        <taxon>Bacteria</taxon>
        <taxon>Pseudomonadati</taxon>
        <taxon>Pseudomonadota</taxon>
        <taxon>Alphaproteobacteria</taxon>
        <taxon>Hyphomicrobiales</taxon>
        <taxon>Phyllobacteriaceae</taxon>
        <taxon>Mesorhizobium</taxon>
    </lineage>
</organism>
<evidence type="ECO:0000313" key="2">
    <source>
        <dbReference type="Proteomes" id="UP001433071"/>
    </source>
</evidence>
<accession>A0ABV1Z2Y3</accession>
<dbReference type="RefSeq" id="WP_352559593.1">
    <property type="nucleotide sequence ID" value="NZ_JAMYQB010000016.1"/>
</dbReference>